<reference evidence="1 2" key="1">
    <citation type="submission" date="2023-07" db="EMBL/GenBank/DDBJ databases">
        <title>Sorghum-associated microbial communities from plants grown in Nebraska, USA.</title>
        <authorList>
            <person name="Schachtman D."/>
        </authorList>
    </citation>
    <scope>NUCLEOTIDE SEQUENCE [LARGE SCALE GENOMIC DNA]</scope>
    <source>
        <strain evidence="1 2">DS2154</strain>
    </source>
</reference>
<evidence type="ECO:0000313" key="2">
    <source>
        <dbReference type="Proteomes" id="UP001262754"/>
    </source>
</evidence>
<comment type="caution">
    <text evidence="1">The sequence shown here is derived from an EMBL/GenBank/DDBJ whole genome shotgun (WGS) entry which is preliminary data.</text>
</comment>
<organism evidence="1 2">
    <name type="scientific">Caulobacter rhizosphaerae</name>
    <dbReference type="NCBI Taxonomy" id="2010972"/>
    <lineage>
        <taxon>Bacteria</taxon>
        <taxon>Pseudomonadati</taxon>
        <taxon>Pseudomonadota</taxon>
        <taxon>Alphaproteobacteria</taxon>
        <taxon>Caulobacterales</taxon>
        <taxon>Caulobacteraceae</taxon>
        <taxon>Caulobacter</taxon>
    </lineage>
</organism>
<proteinExistence type="predicted"/>
<name>A0ABU1MVA3_9CAUL</name>
<evidence type="ECO:0000313" key="1">
    <source>
        <dbReference type="EMBL" id="MDR6529755.1"/>
    </source>
</evidence>
<sequence>MSNSYDDRFEEPASAVSANLTEQMLHLTNRFEQERLKLEERTFRVDGGDEFEGAGEEG</sequence>
<protein>
    <submittedName>
        <fullName evidence="1">Uncharacterized protein</fullName>
    </submittedName>
</protein>
<keyword evidence="2" id="KW-1185">Reference proteome</keyword>
<gene>
    <name evidence="1" type="ORF">J2800_000479</name>
</gene>
<accession>A0ABU1MVA3</accession>
<dbReference type="Proteomes" id="UP001262754">
    <property type="component" value="Unassembled WGS sequence"/>
</dbReference>
<dbReference type="RefSeq" id="WP_163228805.1">
    <property type="nucleotide sequence ID" value="NZ_CP048815.1"/>
</dbReference>
<dbReference type="EMBL" id="JAVDRL010000002">
    <property type="protein sequence ID" value="MDR6529755.1"/>
    <property type="molecule type" value="Genomic_DNA"/>
</dbReference>